<proteinExistence type="predicted"/>
<keyword evidence="2" id="KW-1185">Reference proteome</keyword>
<evidence type="ECO:0000313" key="1">
    <source>
        <dbReference type="EMBL" id="ORV43365.1"/>
    </source>
</evidence>
<dbReference type="RefSeq" id="WP_085129598.1">
    <property type="nucleotide sequence ID" value="NZ_LQOT01000057.1"/>
</dbReference>
<organism evidence="1 2">
    <name type="scientific">Mycolicibacter engbaekii</name>
    <dbReference type="NCBI Taxonomy" id="188915"/>
    <lineage>
        <taxon>Bacteria</taxon>
        <taxon>Bacillati</taxon>
        <taxon>Actinomycetota</taxon>
        <taxon>Actinomycetes</taxon>
        <taxon>Mycobacteriales</taxon>
        <taxon>Mycobacteriaceae</taxon>
        <taxon>Mycolicibacter</taxon>
    </lineage>
</organism>
<gene>
    <name evidence="1" type="ORF">AWC02_15270</name>
</gene>
<name>A0A1X1TFN2_9MYCO</name>
<dbReference type="AlphaFoldDB" id="A0A1X1TFN2"/>
<reference evidence="1 2" key="1">
    <citation type="submission" date="2016-01" db="EMBL/GenBank/DDBJ databases">
        <title>The new phylogeny of the genus Mycobacterium.</title>
        <authorList>
            <person name="Tarcisio F."/>
            <person name="Conor M."/>
            <person name="Antonella G."/>
            <person name="Elisabetta G."/>
            <person name="Giulia F.S."/>
            <person name="Sara T."/>
            <person name="Anna F."/>
            <person name="Clotilde B."/>
            <person name="Roberto B."/>
            <person name="Veronica D.S."/>
            <person name="Fabio R."/>
            <person name="Monica P."/>
            <person name="Olivier J."/>
            <person name="Enrico T."/>
            <person name="Nicola S."/>
        </authorList>
    </citation>
    <scope>NUCLEOTIDE SEQUENCE [LARGE SCALE GENOMIC DNA]</scope>
    <source>
        <strain evidence="1 2">ATCC 27353</strain>
    </source>
</reference>
<evidence type="ECO:0000313" key="2">
    <source>
        <dbReference type="Proteomes" id="UP000193465"/>
    </source>
</evidence>
<dbReference type="Proteomes" id="UP000193465">
    <property type="component" value="Unassembled WGS sequence"/>
</dbReference>
<sequence>MDTDTRKRTDVVEISRKRAVLAGQVAYHHFRLLSALKAASAYASRIGRLDVVGDLEQQRSVVAGFSTQVSAEADGTHTLWVQLRGTFV</sequence>
<dbReference type="EMBL" id="LQOT01000057">
    <property type="protein sequence ID" value="ORV43365.1"/>
    <property type="molecule type" value="Genomic_DNA"/>
</dbReference>
<comment type="caution">
    <text evidence="1">The sequence shown here is derived from an EMBL/GenBank/DDBJ whole genome shotgun (WGS) entry which is preliminary data.</text>
</comment>
<accession>A0A1X1TFN2</accession>
<protein>
    <submittedName>
        <fullName evidence="1">Uncharacterized protein</fullName>
    </submittedName>
</protein>